<proteinExistence type="predicted"/>
<dbReference type="RefSeq" id="WP_129460655.1">
    <property type="nucleotide sequence ID" value="NZ_SBKN01000001.1"/>
</dbReference>
<keyword evidence="1" id="KW-0812">Transmembrane</keyword>
<accession>A0A4Q1KCL4</accession>
<name>A0A4Q1KCL4_9FLAO</name>
<dbReference type="AlphaFoldDB" id="A0A4Q1KCL4"/>
<feature type="transmembrane region" description="Helical" evidence="1">
    <location>
        <begin position="37"/>
        <end position="58"/>
    </location>
</feature>
<keyword evidence="1" id="KW-0472">Membrane</keyword>
<feature type="transmembrane region" description="Helical" evidence="1">
    <location>
        <begin position="6"/>
        <end position="25"/>
    </location>
</feature>
<evidence type="ECO:0000313" key="2">
    <source>
        <dbReference type="EMBL" id="RXR24677.1"/>
    </source>
</evidence>
<keyword evidence="1" id="KW-1133">Transmembrane helix</keyword>
<dbReference type="EMBL" id="SBKN01000001">
    <property type="protein sequence ID" value="RXR24677.1"/>
    <property type="molecule type" value="Genomic_DNA"/>
</dbReference>
<protein>
    <submittedName>
        <fullName evidence="2">Uncharacterized protein</fullName>
    </submittedName>
</protein>
<organism evidence="2 3">
    <name type="scientific">Flavobacterium stagni</name>
    <dbReference type="NCBI Taxonomy" id="2506421"/>
    <lineage>
        <taxon>Bacteria</taxon>
        <taxon>Pseudomonadati</taxon>
        <taxon>Bacteroidota</taxon>
        <taxon>Flavobacteriia</taxon>
        <taxon>Flavobacteriales</taxon>
        <taxon>Flavobacteriaceae</taxon>
        <taxon>Flavobacterium</taxon>
    </lineage>
</organism>
<comment type="caution">
    <text evidence="2">The sequence shown here is derived from an EMBL/GenBank/DDBJ whole genome shotgun (WGS) entry which is preliminary data.</text>
</comment>
<keyword evidence="3" id="KW-1185">Reference proteome</keyword>
<gene>
    <name evidence="2" type="ORF">EQG61_04315</name>
</gene>
<evidence type="ECO:0000313" key="3">
    <source>
        <dbReference type="Proteomes" id="UP000289857"/>
    </source>
</evidence>
<evidence type="ECO:0000256" key="1">
    <source>
        <dbReference type="SAM" id="Phobius"/>
    </source>
</evidence>
<reference evidence="3" key="1">
    <citation type="submission" date="2019-01" db="EMBL/GenBank/DDBJ databases">
        <title>Cytophagaceae bacterium strain CAR-16.</title>
        <authorList>
            <person name="Chen W.-M."/>
        </authorList>
    </citation>
    <scope>NUCLEOTIDE SEQUENCE [LARGE SCALE GENOMIC DNA]</scope>
    <source>
        <strain evidence="3">WWJ-16</strain>
    </source>
</reference>
<dbReference type="OrthoDB" id="5431039at2"/>
<sequence>MSNKKVGVGCLPLLILVIILSVIRFQLAPGKTWEKEFANITVLIYFIGVVYMLFVVIINKFNEPVKLSKEEGLVLSISKHKREIEKYLDSNGCYKMEYRAGQAEFLSHHLAELFNEERELSYCKSIGLTFKSYSFNKKTDHEQRRMMIEKIIKDNELKKFAFWGGLYRGQAYNLYHGIGECSSQGCYNQVDEVWHNLCYSCFRENNWDRKNVY</sequence>
<dbReference type="Proteomes" id="UP000289857">
    <property type="component" value="Unassembled WGS sequence"/>
</dbReference>